<evidence type="ECO:0000259" key="1">
    <source>
        <dbReference type="PROSITE" id="PS51186"/>
    </source>
</evidence>
<dbReference type="InterPro" id="IPR000182">
    <property type="entry name" value="GNAT_dom"/>
</dbReference>
<dbReference type="Gene3D" id="3.40.630.30">
    <property type="match status" value="1"/>
</dbReference>
<proteinExistence type="predicted"/>
<dbReference type="EMBL" id="CP075546">
    <property type="protein sequence ID" value="QVV87832.1"/>
    <property type="molecule type" value="Genomic_DNA"/>
</dbReference>
<dbReference type="InterPro" id="IPR016181">
    <property type="entry name" value="Acyl_CoA_acyltransferase"/>
</dbReference>
<dbReference type="GO" id="GO:0016747">
    <property type="term" value="F:acyltransferase activity, transferring groups other than amino-acyl groups"/>
    <property type="evidence" value="ECO:0007669"/>
    <property type="project" value="InterPro"/>
</dbReference>
<dbReference type="Pfam" id="PF00583">
    <property type="entry name" value="Acetyltransf_1"/>
    <property type="match status" value="1"/>
</dbReference>
<dbReference type="RefSeq" id="WP_214418651.1">
    <property type="nucleotide sequence ID" value="NZ_CP075546.1"/>
</dbReference>
<dbReference type="PANTHER" id="PTHR43415">
    <property type="entry name" value="SPERMIDINE N(1)-ACETYLTRANSFERASE"/>
    <property type="match status" value="1"/>
</dbReference>
<dbReference type="KEGG" id="mrtj:KHC33_10815"/>
<dbReference type="CDD" id="cd04301">
    <property type="entry name" value="NAT_SF"/>
    <property type="match status" value="1"/>
</dbReference>
<dbReference type="GeneID" id="65097681"/>
<feature type="domain" description="N-acetyltransferase" evidence="1">
    <location>
        <begin position="9"/>
        <end position="161"/>
    </location>
</feature>
<reference evidence="2 3" key="1">
    <citation type="submission" date="2021-05" db="EMBL/GenBank/DDBJ databases">
        <title>A novel Methanospirillum isolate from a pyrite-forming mixed culture.</title>
        <authorList>
            <person name="Bunk B."/>
            <person name="Sproer C."/>
            <person name="Spring S."/>
            <person name="Pester M."/>
        </authorList>
    </citation>
    <scope>NUCLEOTIDE SEQUENCE [LARGE SCALE GENOMIC DNA]</scope>
    <source>
        <strain evidence="2 3">J.3.6.1-F.2.7.3</strain>
    </source>
</reference>
<name>A0A8E7AUL2_9EURY</name>
<dbReference type="AlphaFoldDB" id="A0A8E7AUL2"/>
<dbReference type="Proteomes" id="UP000680656">
    <property type="component" value="Chromosome"/>
</dbReference>
<dbReference type="SUPFAM" id="SSF55729">
    <property type="entry name" value="Acyl-CoA N-acyltransferases (Nat)"/>
    <property type="match status" value="1"/>
</dbReference>
<accession>A0A8E7AUL2</accession>
<sequence length="172" mass="19794">MFNTSSLSIQFLPIQESELTRINELSNMPEIAEHFETIPPVPMETTLALWQYIMNGIVSLWGIHTCDRIIGGAGYYIQPPGTRLSHSATFFLYIEPEYWGKGIGTKTIQFLEEEVRKKGYRRMECMVADTNPRAIRLYEHLGFEPEGKKKEAFFIDGIYVDLIILGKILNQE</sequence>
<keyword evidence="2" id="KW-0808">Transferase</keyword>
<dbReference type="PANTHER" id="PTHR43415:SF3">
    <property type="entry name" value="GNAT-FAMILY ACETYLTRANSFERASE"/>
    <property type="match status" value="1"/>
</dbReference>
<organism evidence="2 3">
    <name type="scientific">Methanospirillum purgamenti</name>
    <dbReference type="NCBI Taxonomy" id="2834276"/>
    <lineage>
        <taxon>Archaea</taxon>
        <taxon>Methanobacteriati</taxon>
        <taxon>Methanobacteriota</taxon>
        <taxon>Stenosarchaea group</taxon>
        <taxon>Methanomicrobia</taxon>
        <taxon>Methanomicrobiales</taxon>
        <taxon>Methanospirillaceae</taxon>
        <taxon>Methanospirillum</taxon>
    </lineage>
</organism>
<keyword evidence="3" id="KW-1185">Reference proteome</keyword>
<evidence type="ECO:0000313" key="3">
    <source>
        <dbReference type="Proteomes" id="UP000680656"/>
    </source>
</evidence>
<dbReference type="PROSITE" id="PS51186">
    <property type="entry name" value="GNAT"/>
    <property type="match status" value="1"/>
</dbReference>
<gene>
    <name evidence="2" type="ORF">KHC33_10815</name>
</gene>
<evidence type="ECO:0000313" key="2">
    <source>
        <dbReference type="EMBL" id="QVV87832.1"/>
    </source>
</evidence>
<protein>
    <submittedName>
        <fullName evidence="2">GNAT family N-acetyltransferase</fullName>
    </submittedName>
</protein>